<evidence type="ECO:0000256" key="3">
    <source>
        <dbReference type="ARBA" id="ARBA00022692"/>
    </source>
</evidence>
<reference evidence="8 9" key="1">
    <citation type="submission" date="2018-01" db="EMBL/GenBank/DDBJ databases">
        <title>Genome sequence of the PGP bacterium Paenibacillus illinoisensis E3.</title>
        <authorList>
            <person name="Rolli E."/>
            <person name="Marasco R."/>
            <person name="Bessem C."/>
            <person name="Michoud G."/>
            <person name="Gaiarsa S."/>
            <person name="Borin S."/>
            <person name="Daffonchio D."/>
        </authorList>
    </citation>
    <scope>NUCLEOTIDE SEQUENCE [LARGE SCALE GENOMIC DNA]</scope>
    <source>
        <strain evidence="8 9">E3</strain>
    </source>
</reference>
<organism evidence="8 9">
    <name type="scientific">Paenibacillus illinoisensis</name>
    <dbReference type="NCBI Taxonomy" id="59845"/>
    <lineage>
        <taxon>Bacteria</taxon>
        <taxon>Bacillati</taxon>
        <taxon>Bacillota</taxon>
        <taxon>Bacilli</taxon>
        <taxon>Bacillales</taxon>
        <taxon>Paenibacillaceae</taxon>
        <taxon>Paenibacillus</taxon>
    </lineage>
</organism>
<comment type="subcellular location">
    <subcellularLocation>
        <location evidence="1">Membrane</location>
        <topology evidence="1">Multi-pass membrane protein</topology>
    </subcellularLocation>
</comment>
<evidence type="ECO:0000256" key="2">
    <source>
        <dbReference type="ARBA" id="ARBA00009399"/>
    </source>
</evidence>
<proteinExistence type="inferred from homology"/>
<feature type="transmembrane region" description="Helical" evidence="6">
    <location>
        <begin position="37"/>
        <end position="54"/>
    </location>
</feature>
<dbReference type="PANTHER" id="PTHR38459:SF1">
    <property type="entry name" value="PROPHAGE BACTOPRENOL-LINKED GLUCOSE TRANSLOCASE HOMOLOG"/>
    <property type="match status" value="1"/>
</dbReference>
<evidence type="ECO:0000256" key="1">
    <source>
        <dbReference type="ARBA" id="ARBA00004141"/>
    </source>
</evidence>
<evidence type="ECO:0000313" key="8">
    <source>
        <dbReference type="EMBL" id="PYY26406.1"/>
    </source>
</evidence>
<feature type="domain" description="GtrA/DPMS transmembrane" evidence="7">
    <location>
        <begin position="10"/>
        <end position="125"/>
    </location>
</feature>
<keyword evidence="5 6" id="KW-0472">Membrane</keyword>
<dbReference type="GO" id="GO:0000271">
    <property type="term" value="P:polysaccharide biosynthetic process"/>
    <property type="evidence" value="ECO:0007669"/>
    <property type="project" value="InterPro"/>
</dbReference>
<dbReference type="GO" id="GO:0005886">
    <property type="term" value="C:plasma membrane"/>
    <property type="evidence" value="ECO:0007669"/>
    <property type="project" value="TreeGrafter"/>
</dbReference>
<keyword evidence="8" id="KW-0328">Glycosyltransferase</keyword>
<comment type="caution">
    <text evidence="8">The sequence shown here is derived from an EMBL/GenBank/DDBJ whole genome shotgun (WGS) entry which is preliminary data.</text>
</comment>
<gene>
    <name evidence="8" type="ORF">PIL02S_05806</name>
</gene>
<dbReference type="InterPro" id="IPR051401">
    <property type="entry name" value="GtrA_CellWall_Glycosyl"/>
</dbReference>
<evidence type="ECO:0000313" key="9">
    <source>
        <dbReference type="Proteomes" id="UP000247459"/>
    </source>
</evidence>
<evidence type="ECO:0000256" key="5">
    <source>
        <dbReference type="ARBA" id="ARBA00023136"/>
    </source>
</evidence>
<feature type="transmembrane region" description="Helical" evidence="6">
    <location>
        <begin position="99"/>
        <end position="119"/>
    </location>
</feature>
<comment type="similarity">
    <text evidence="2">Belongs to the GtrA family.</text>
</comment>
<feature type="transmembrane region" description="Helical" evidence="6">
    <location>
        <begin position="12"/>
        <end position="31"/>
    </location>
</feature>
<keyword evidence="4 6" id="KW-1133">Transmembrane helix</keyword>
<dbReference type="AlphaFoldDB" id="A0A2W0C308"/>
<accession>A0A2W0C308</accession>
<name>A0A2W0C308_9BACL</name>
<evidence type="ECO:0000256" key="6">
    <source>
        <dbReference type="SAM" id="Phobius"/>
    </source>
</evidence>
<evidence type="ECO:0000256" key="4">
    <source>
        <dbReference type="ARBA" id="ARBA00022989"/>
    </source>
</evidence>
<dbReference type="EC" id="2.4.1.83" evidence="8"/>
<dbReference type="Proteomes" id="UP000247459">
    <property type="component" value="Unassembled WGS sequence"/>
</dbReference>
<sequence length="147" mass="16463">MINRLATLIKFGIVGVMNTAVDALVFTMLAALGRPALIAQLISYSCGVLNSYWWNRRWTFRDARRQGPNNELLRFVITNLIVLVISSLILFLSNHILGWNLVISKAAATILGMILNYIASRYWVFRAVSATASYPNPNTDTNERSVS</sequence>
<dbReference type="InterPro" id="IPR007267">
    <property type="entry name" value="GtrA_DPMS_TM"/>
</dbReference>
<keyword evidence="8" id="KW-0808">Transferase</keyword>
<dbReference type="PANTHER" id="PTHR38459">
    <property type="entry name" value="PROPHAGE BACTOPRENOL-LINKED GLUCOSE TRANSLOCASE HOMOLOG"/>
    <property type="match status" value="1"/>
</dbReference>
<dbReference type="EMBL" id="PRLG01000029">
    <property type="protein sequence ID" value="PYY26406.1"/>
    <property type="molecule type" value="Genomic_DNA"/>
</dbReference>
<dbReference type="GO" id="GO:0004582">
    <property type="term" value="F:dolichyl-phosphate beta-D-mannosyltransferase activity"/>
    <property type="evidence" value="ECO:0007669"/>
    <property type="project" value="UniProtKB-EC"/>
</dbReference>
<evidence type="ECO:0000259" key="7">
    <source>
        <dbReference type="Pfam" id="PF04138"/>
    </source>
</evidence>
<feature type="transmembrane region" description="Helical" evidence="6">
    <location>
        <begin position="75"/>
        <end position="93"/>
    </location>
</feature>
<dbReference type="OrthoDB" id="9812049at2"/>
<dbReference type="RefSeq" id="WP_110822381.1">
    <property type="nucleotide sequence ID" value="NZ_PRLG01000029.1"/>
</dbReference>
<protein>
    <submittedName>
        <fullName evidence="8">GtrA-like protein</fullName>
        <ecNumber evidence="8">2.4.1.83</ecNumber>
    </submittedName>
</protein>
<keyword evidence="3 6" id="KW-0812">Transmembrane</keyword>
<dbReference type="Pfam" id="PF04138">
    <property type="entry name" value="GtrA_DPMS_TM"/>
    <property type="match status" value="1"/>
</dbReference>